<keyword evidence="2" id="KW-0255">Endonuclease</keyword>
<dbReference type="InterPro" id="IPR011856">
    <property type="entry name" value="tRNA_endonuc-like_dom_sf"/>
</dbReference>
<feature type="domain" description="TnsA endonuclease N-terminal" evidence="1">
    <location>
        <begin position="34"/>
        <end position="125"/>
    </location>
</feature>
<evidence type="ECO:0000313" key="3">
    <source>
        <dbReference type="Proteomes" id="UP000199317"/>
    </source>
</evidence>
<dbReference type="Pfam" id="PF08722">
    <property type="entry name" value="Tn7_TnsA-like_N"/>
    <property type="match status" value="1"/>
</dbReference>
<accession>A0A1H0WRQ4</accession>
<evidence type="ECO:0000259" key="1">
    <source>
        <dbReference type="Pfam" id="PF08722"/>
    </source>
</evidence>
<reference evidence="3" key="1">
    <citation type="submission" date="2016-10" db="EMBL/GenBank/DDBJ databases">
        <authorList>
            <person name="Varghese N."/>
            <person name="Submissions S."/>
        </authorList>
    </citation>
    <scope>NUCLEOTIDE SEQUENCE [LARGE SCALE GENOMIC DNA]</scope>
    <source>
        <strain evidence="3">DSM 17101</strain>
    </source>
</reference>
<keyword evidence="2" id="KW-0378">Hydrolase</keyword>
<dbReference type="GO" id="GO:0003676">
    <property type="term" value="F:nucleic acid binding"/>
    <property type="evidence" value="ECO:0007669"/>
    <property type="project" value="InterPro"/>
</dbReference>
<dbReference type="CDD" id="cd22362">
    <property type="entry name" value="TnsA_endonuclease-like"/>
    <property type="match status" value="1"/>
</dbReference>
<dbReference type="Gene3D" id="3.40.1350.10">
    <property type="match status" value="1"/>
</dbReference>
<dbReference type="SUPFAM" id="SSF52980">
    <property type="entry name" value="Restriction endonuclease-like"/>
    <property type="match status" value="1"/>
</dbReference>
<dbReference type="AlphaFoldDB" id="A0A1H0WRQ4"/>
<dbReference type="EMBL" id="FNJL01000050">
    <property type="protein sequence ID" value="SDP93331.1"/>
    <property type="molecule type" value="Genomic_DNA"/>
</dbReference>
<keyword evidence="3" id="KW-1185">Reference proteome</keyword>
<dbReference type="Proteomes" id="UP000199317">
    <property type="component" value="Unassembled WGS sequence"/>
</dbReference>
<evidence type="ECO:0000313" key="2">
    <source>
        <dbReference type="EMBL" id="SDP93331.1"/>
    </source>
</evidence>
<name>A0A1H0WRQ4_9BURK</name>
<gene>
    <name evidence="2" type="ORF">SAMN04489708_15015</name>
</gene>
<dbReference type="InterPro" id="IPR014833">
    <property type="entry name" value="TnsA_N"/>
</dbReference>
<proteinExistence type="predicted"/>
<protein>
    <submittedName>
        <fullName evidence="2">TnsA endonuclease N terminal</fullName>
    </submittedName>
</protein>
<organism evidence="2 3">
    <name type="scientific">Paracidovorax cattleyae</name>
    <dbReference type="NCBI Taxonomy" id="80868"/>
    <lineage>
        <taxon>Bacteria</taxon>
        <taxon>Pseudomonadati</taxon>
        <taxon>Pseudomonadota</taxon>
        <taxon>Betaproteobacteria</taxon>
        <taxon>Burkholderiales</taxon>
        <taxon>Comamonadaceae</taxon>
        <taxon>Paracidovorax</taxon>
    </lineage>
</organism>
<keyword evidence="2" id="KW-0540">Nuclease</keyword>
<dbReference type="GO" id="GO:0004519">
    <property type="term" value="F:endonuclease activity"/>
    <property type="evidence" value="ECO:0007669"/>
    <property type="project" value="UniProtKB-KW"/>
</dbReference>
<sequence>MGNCDTPNSIRNGRQYELLSDFETLYFYLLERKQSVVDLREQFPIFDLARTQQLAAEFGIPHKRVGRYPEPYTIDFLVTEHVEDQHVLRAASIKPPDIELDAVTSAKLSIEHQWCEEQGIQWELVDLSTLPDPQVTLSTLRFLRRWRAHGWQPEPVLGKMVRDHFMHVYERNVPLSILLKRAAQRLRLKSEQAEDAFRYGAWAGDINISLNHEVALNLPLVLRNDEV</sequence>
<dbReference type="InterPro" id="IPR011335">
    <property type="entry name" value="Restrct_endonuc-II-like"/>
</dbReference>